<gene>
    <name evidence="2" type="ORF">M421DRAFT_242734</name>
</gene>
<dbReference type="AlphaFoldDB" id="A0A6A5REC0"/>
<accession>A0A6A5REC0</accession>
<dbReference type="InterPro" id="IPR051693">
    <property type="entry name" value="UPF0046_metallophosphoest"/>
</dbReference>
<dbReference type="InterPro" id="IPR029052">
    <property type="entry name" value="Metallo-depent_PP-like"/>
</dbReference>
<dbReference type="OrthoDB" id="630188at2759"/>
<evidence type="ECO:0000313" key="2">
    <source>
        <dbReference type="EMBL" id="KAF1925454.1"/>
    </source>
</evidence>
<dbReference type="EMBL" id="ML978984">
    <property type="protein sequence ID" value="KAF1925454.1"/>
    <property type="molecule type" value="Genomic_DNA"/>
</dbReference>
<organism evidence="2 3">
    <name type="scientific">Didymella exigua CBS 183.55</name>
    <dbReference type="NCBI Taxonomy" id="1150837"/>
    <lineage>
        <taxon>Eukaryota</taxon>
        <taxon>Fungi</taxon>
        <taxon>Dikarya</taxon>
        <taxon>Ascomycota</taxon>
        <taxon>Pezizomycotina</taxon>
        <taxon>Dothideomycetes</taxon>
        <taxon>Pleosporomycetidae</taxon>
        <taxon>Pleosporales</taxon>
        <taxon>Pleosporineae</taxon>
        <taxon>Didymellaceae</taxon>
        <taxon>Didymella</taxon>
    </lineage>
</organism>
<dbReference type="CDD" id="cd07379">
    <property type="entry name" value="MPP_239FB"/>
    <property type="match status" value="1"/>
</dbReference>
<keyword evidence="3" id="KW-1185">Reference proteome</keyword>
<dbReference type="GeneID" id="54346153"/>
<dbReference type="GO" id="GO:0016787">
    <property type="term" value="F:hydrolase activity"/>
    <property type="evidence" value="ECO:0007669"/>
    <property type="project" value="InterPro"/>
</dbReference>
<evidence type="ECO:0000313" key="3">
    <source>
        <dbReference type="Proteomes" id="UP000800082"/>
    </source>
</evidence>
<dbReference type="PANTHER" id="PTHR12905:SF0">
    <property type="entry name" value="CALCINEURIN-LIKE PHOSPHOESTERASE DOMAIN-CONTAINING PROTEIN"/>
    <property type="match status" value="1"/>
</dbReference>
<protein>
    <submittedName>
        <fullName evidence="2">Metallo-dependent phosphatase</fullName>
    </submittedName>
</protein>
<feature type="domain" description="Calcineurin-like phosphoesterase" evidence="1">
    <location>
        <begin position="20"/>
        <end position="248"/>
    </location>
</feature>
<name>A0A6A5REC0_9PLEO</name>
<reference evidence="2" key="1">
    <citation type="journal article" date="2020" name="Stud. Mycol.">
        <title>101 Dothideomycetes genomes: a test case for predicting lifestyles and emergence of pathogens.</title>
        <authorList>
            <person name="Haridas S."/>
            <person name="Albert R."/>
            <person name="Binder M."/>
            <person name="Bloem J."/>
            <person name="Labutti K."/>
            <person name="Salamov A."/>
            <person name="Andreopoulos B."/>
            <person name="Baker S."/>
            <person name="Barry K."/>
            <person name="Bills G."/>
            <person name="Bluhm B."/>
            <person name="Cannon C."/>
            <person name="Castanera R."/>
            <person name="Culley D."/>
            <person name="Daum C."/>
            <person name="Ezra D."/>
            <person name="Gonzalez J."/>
            <person name="Henrissat B."/>
            <person name="Kuo A."/>
            <person name="Liang C."/>
            <person name="Lipzen A."/>
            <person name="Lutzoni F."/>
            <person name="Magnuson J."/>
            <person name="Mondo S."/>
            <person name="Nolan M."/>
            <person name="Ohm R."/>
            <person name="Pangilinan J."/>
            <person name="Park H.-J."/>
            <person name="Ramirez L."/>
            <person name="Alfaro M."/>
            <person name="Sun H."/>
            <person name="Tritt A."/>
            <person name="Yoshinaga Y."/>
            <person name="Zwiers L.-H."/>
            <person name="Turgeon B."/>
            <person name="Goodwin S."/>
            <person name="Spatafora J."/>
            <person name="Crous P."/>
            <person name="Grigoriev I."/>
        </authorList>
    </citation>
    <scope>NUCLEOTIDE SEQUENCE</scope>
    <source>
        <strain evidence="2">CBS 183.55</strain>
    </source>
</reference>
<dbReference type="PANTHER" id="PTHR12905">
    <property type="entry name" value="METALLOPHOSPHOESTERASE"/>
    <property type="match status" value="1"/>
</dbReference>
<proteinExistence type="predicted"/>
<dbReference type="Pfam" id="PF00149">
    <property type="entry name" value="Metallophos"/>
    <property type="match status" value="1"/>
</dbReference>
<sequence>MSSTTATTTSHTAKSHIKTRFLIISDTHSSDPKQNDRNDAPFRSPLPKADVLLHCGDLTMIGLIDEYERTLDMLGSIDADLKLVIAGNHDISLDETYYKRKGANMQGIRYNEDMPRQARELWTGARAKKAGVTYLEEGTHSFALKNGARLGVYASPYQPEFCDYAFPYQRNEDRYNLSHQCSPGATPIAENPVPDWQQFEGIDVVMTHGPPMGVLDVVRNGEHVGCEHLLRAMRRCKPMLHCFGHIHEGWGAQKVQWKDGDELDVRKPMDHIKDTTSVEVDDQRMRDERAVHVDISTGGDDAVVFGHETLMVNASIMNLAYYPVQGPWLVDMDLERASDP</sequence>
<dbReference type="InterPro" id="IPR004843">
    <property type="entry name" value="Calcineurin-like_PHP"/>
</dbReference>
<dbReference type="SUPFAM" id="SSF56300">
    <property type="entry name" value="Metallo-dependent phosphatases"/>
    <property type="match status" value="1"/>
</dbReference>
<dbReference type="RefSeq" id="XP_033445706.1">
    <property type="nucleotide sequence ID" value="XM_033588506.1"/>
</dbReference>
<dbReference type="Gene3D" id="3.60.21.10">
    <property type="match status" value="1"/>
</dbReference>
<dbReference type="Proteomes" id="UP000800082">
    <property type="component" value="Unassembled WGS sequence"/>
</dbReference>
<evidence type="ECO:0000259" key="1">
    <source>
        <dbReference type="Pfam" id="PF00149"/>
    </source>
</evidence>